<evidence type="ECO:0000313" key="3">
    <source>
        <dbReference type="Proteomes" id="UP000316727"/>
    </source>
</evidence>
<name>A0A501W1N1_9BACT</name>
<keyword evidence="1" id="KW-1133">Transmembrane helix</keyword>
<sequence>MFIKGSLNQVNRKTIKKVALLVVLSAFMAYLFTFGLFYRSVPYTLFWVSFLLNGLCLVILFFSEAFSACRERKAQIVMVWGLSMAGFIIVFTPFMATRHVLLLLPPLLVLGGYLYRFVSGKTVGIAVTATFLLGLALSISDWVYADFYRRAATKAAASLPPQASVWSVGHWGWQWYSKQAGMKGYEYNKSTLNKGDFLVSPEAVSKQHLPPDLRLTKVKSIRYPSSFWNIFTTAYGARFYYSSASNIPWYLSVSSVDSVTIYRVRAPH</sequence>
<evidence type="ECO:0000313" key="2">
    <source>
        <dbReference type="EMBL" id="TPE43529.1"/>
    </source>
</evidence>
<evidence type="ECO:0000256" key="1">
    <source>
        <dbReference type="SAM" id="Phobius"/>
    </source>
</evidence>
<keyword evidence="1" id="KW-0472">Membrane</keyword>
<gene>
    <name evidence="2" type="ORF">FJM65_12290</name>
</gene>
<organism evidence="2 3">
    <name type="scientific">Pontibacter mangrovi</name>
    <dbReference type="NCBI Taxonomy" id="2589816"/>
    <lineage>
        <taxon>Bacteria</taxon>
        <taxon>Pseudomonadati</taxon>
        <taxon>Bacteroidota</taxon>
        <taxon>Cytophagia</taxon>
        <taxon>Cytophagales</taxon>
        <taxon>Hymenobacteraceae</taxon>
        <taxon>Pontibacter</taxon>
    </lineage>
</organism>
<proteinExistence type="predicted"/>
<dbReference type="EMBL" id="VFRQ01000006">
    <property type="protein sequence ID" value="TPE43529.1"/>
    <property type="molecule type" value="Genomic_DNA"/>
</dbReference>
<reference evidence="2 3" key="1">
    <citation type="submission" date="2019-06" db="EMBL/GenBank/DDBJ databases">
        <title>A novel bacterium of genus Pontibacter, isolated from marine sediment.</title>
        <authorList>
            <person name="Huang H."/>
            <person name="Mo K."/>
            <person name="Hu Y."/>
        </authorList>
    </citation>
    <scope>NUCLEOTIDE SEQUENCE [LARGE SCALE GENOMIC DNA]</scope>
    <source>
        <strain evidence="2 3">HB172049</strain>
    </source>
</reference>
<dbReference type="AlphaFoldDB" id="A0A501W1N1"/>
<keyword evidence="3" id="KW-1185">Reference proteome</keyword>
<dbReference type="RefSeq" id="WP_181163709.1">
    <property type="nucleotide sequence ID" value="NZ_VFRQ01000006.1"/>
</dbReference>
<feature type="transmembrane region" description="Helical" evidence="1">
    <location>
        <begin position="74"/>
        <end position="94"/>
    </location>
</feature>
<feature type="transmembrane region" description="Helical" evidence="1">
    <location>
        <begin position="44"/>
        <end position="62"/>
    </location>
</feature>
<feature type="transmembrane region" description="Helical" evidence="1">
    <location>
        <begin position="125"/>
        <end position="145"/>
    </location>
</feature>
<comment type="caution">
    <text evidence="2">The sequence shown here is derived from an EMBL/GenBank/DDBJ whole genome shotgun (WGS) entry which is preliminary data.</text>
</comment>
<keyword evidence="1" id="KW-0812">Transmembrane</keyword>
<feature type="transmembrane region" description="Helical" evidence="1">
    <location>
        <begin position="18"/>
        <end position="38"/>
    </location>
</feature>
<accession>A0A501W1N1</accession>
<dbReference type="Proteomes" id="UP000316727">
    <property type="component" value="Unassembled WGS sequence"/>
</dbReference>
<protein>
    <submittedName>
        <fullName evidence="2">Uncharacterized protein</fullName>
    </submittedName>
</protein>